<accession>A0A4Q9GM99</accession>
<evidence type="ECO:0000313" key="3">
    <source>
        <dbReference type="Proteomes" id="UP000294194"/>
    </source>
</evidence>
<feature type="transmembrane region" description="Helical" evidence="1">
    <location>
        <begin position="79"/>
        <end position="97"/>
    </location>
</feature>
<reference evidence="3" key="1">
    <citation type="submission" date="2019-02" db="EMBL/GenBank/DDBJ databases">
        <title>Glaciihabitans arcticus sp. nov., a psychrotolerant bacterium isolated from polar soil.</title>
        <authorList>
            <person name="Dahal R.H."/>
        </authorList>
    </citation>
    <scope>NUCLEOTIDE SEQUENCE [LARGE SCALE GENOMIC DNA]</scope>
    <source>
        <strain evidence="3">RP-3-7</strain>
    </source>
</reference>
<comment type="caution">
    <text evidence="2">The sequence shown here is derived from an EMBL/GenBank/DDBJ whole genome shotgun (WGS) entry which is preliminary data.</text>
</comment>
<evidence type="ECO:0000313" key="2">
    <source>
        <dbReference type="EMBL" id="TBN55422.1"/>
    </source>
</evidence>
<sequence length="381" mass="40303">MIRERTLQQRDPLAALVGRPTSLLAAIAVPFYAAIMIALNVEDVVDPILAVMSLLLTVATGVVFARASNPMRAPFDRPSMVLVVGGALLAHVFGAASMWGENAYVRDDWGPSVVGLFLLAVAPFRPARSIAVAGVISTIVVAVTTVAQYGTLASAAPIHVLVVVAVTPVLALAAGSAVFAHELVASLDRWESLATMSTDALVGSRSDGIARSVQQDRVTILNQDVVPYFTRVLAASSVTDADRGDARSLAENIRAVMVAEADRSWLDGVLEQLGGVAGGSAGIRDESHLADLMTIDQRTVLRAVLVALHGQAGFEPGSLDIKLVPHGVGYRLSLGARVDVPAGALHELLDPYLAVMQILFRDLRVEMERPALRLGFGYGHR</sequence>
<evidence type="ECO:0000256" key="1">
    <source>
        <dbReference type="SAM" id="Phobius"/>
    </source>
</evidence>
<keyword evidence="1" id="KW-0472">Membrane</keyword>
<keyword evidence="1" id="KW-1133">Transmembrane helix</keyword>
<dbReference type="AlphaFoldDB" id="A0A4Q9GM99"/>
<keyword evidence="3" id="KW-1185">Reference proteome</keyword>
<keyword evidence="1" id="KW-0812">Transmembrane</keyword>
<organism evidence="2 3">
    <name type="scientific">Glaciihabitans arcticus</name>
    <dbReference type="NCBI Taxonomy" id="2668039"/>
    <lineage>
        <taxon>Bacteria</taxon>
        <taxon>Bacillati</taxon>
        <taxon>Actinomycetota</taxon>
        <taxon>Actinomycetes</taxon>
        <taxon>Micrococcales</taxon>
        <taxon>Microbacteriaceae</taxon>
        <taxon>Glaciihabitans</taxon>
    </lineage>
</organism>
<feature type="transmembrane region" description="Helical" evidence="1">
    <location>
        <begin position="131"/>
        <end position="152"/>
    </location>
</feature>
<name>A0A4Q9GM99_9MICO</name>
<dbReference type="EMBL" id="SISG01000002">
    <property type="protein sequence ID" value="TBN55422.1"/>
    <property type="molecule type" value="Genomic_DNA"/>
</dbReference>
<protein>
    <submittedName>
        <fullName evidence="2">Uncharacterized protein</fullName>
    </submittedName>
</protein>
<gene>
    <name evidence="2" type="ORF">EYE40_14530</name>
</gene>
<proteinExistence type="predicted"/>
<feature type="transmembrane region" description="Helical" evidence="1">
    <location>
        <begin position="158"/>
        <end position="180"/>
    </location>
</feature>
<feature type="transmembrane region" description="Helical" evidence="1">
    <location>
        <begin position="21"/>
        <end position="41"/>
    </location>
</feature>
<dbReference type="Proteomes" id="UP000294194">
    <property type="component" value="Unassembled WGS sequence"/>
</dbReference>
<feature type="transmembrane region" description="Helical" evidence="1">
    <location>
        <begin position="47"/>
        <end position="67"/>
    </location>
</feature>
<dbReference type="RefSeq" id="WP_130982993.1">
    <property type="nucleotide sequence ID" value="NZ_SISG01000002.1"/>
</dbReference>